<dbReference type="InterPro" id="IPR036614">
    <property type="entry name" value="RusA-like_sf"/>
</dbReference>
<dbReference type="Pfam" id="PF05866">
    <property type="entry name" value="RusA"/>
    <property type="match status" value="1"/>
</dbReference>
<gene>
    <name evidence="1" type="ORF">UFOVP338_55</name>
</gene>
<dbReference type="EMBL" id="LR796351">
    <property type="protein sequence ID" value="CAB4139559.1"/>
    <property type="molecule type" value="Genomic_DNA"/>
</dbReference>
<proteinExistence type="predicted"/>
<dbReference type="GO" id="GO:0006281">
    <property type="term" value="P:DNA repair"/>
    <property type="evidence" value="ECO:0007669"/>
    <property type="project" value="InterPro"/>
</dbReference>
<reference evidence="1" key="1">
    <citation type="submission" date="2020-04" db="EMBL/GenBank/DDBJ databases">
        <authorList>
            <person name="Chiriac C."/>
            <person name="Salcher M."/>
            <person name="Ghai R."/>
            <person name="Kavagutti S V."/>
        </authorList>
    </citation>
    <scope>NUCLEOTIDE SEQUENCE</scope>
</reference>
<organism evidence="1">
    <name type="scientific">uncultured Caudovirales phage</name>
    <dbReference type="NCBI Taxonomy" id="2100421"/>
    <lineage>
        <taxon>Viruses</taxon>
        <taxon>Duplodnaviria</taxon>
        <taxon>Heunggongvirae</taxon>
        <taxon>Uroviricota</taxon>
        <taxon>Caudoviricetes</taxon>
        <taxon>Peduoviridae</taxon>
        <taxon>Maltschvirus</taxon>
        <taxon>Maltschvirus maltsch</taxon>
    </lineage>
</organism>
<dbReference type="SUPFAM" id="SSF103084">
    <property type="entry name" value="Holliday junction resolvase RusA"/>
    <property type="match status" value="1"/>
</dbReference>
<accession>A0A6J5M6U9</accession>
<dbReference type="Gene3D" id="3.30.1330.70">
    <property type="entry name" value="Holliday junction resolvase RusA"/>
    <property type="match status" value="1"/>
</dbReference>
<dbReference type="InterPro" id="IPR008822">
    <property type="entry name" value="Endonuclease_RusA-like"/>
</dbReference>
<name>A0A6J5M6U9_9CAUD</name>
<sequence length="141" mass="16061">MLTLTFPFIPPTANHAQKHRLMGRKIVRYNTPQYNAFNQDVVHCFQTQIDEATTQELKALLRKPHAVFMTIASPKFKTKKGEWSLTGGDVDNRIKQALDSIYKFLKANDALIIIVGAKKKADDEEYTLITFTPYIEGMEGL</sequence>
<dbReference type="GO" id="GO:0000287">
    <property type="term" value="F:magnesium ion binding"/>
    <property type="evidence" value="ECO:0007669"/>
    <property type="project" value="InterPro"/>
</dbReference>
<dbReference type="GO" id="GO:0006310">
    <property type="term" value="P:DNA recombination"/>
    <property type="evidence" value="ECO:0007669"/>
    <property type="project" value="InterPro"/>
</dbReference>
<evidence type="ECO:0000313" key="1">
    <source>
        <dbReference type="EMBL" id="CAB4139559.1"/>
    </source>
</evidence>
<protein>
    <submittedName>
        <fullName evidence="1">Crossover junction endodeoxyribonuclease, RusA-like</fullName>
    </submittedName>
</protein>